<evidence type="ECO:0000313" key="2">
    <source>
        <dbReference type="Proteomes" id="UP000217334"/>
    </source>
</evidence>
<proteinExistence type="predicted"/>
<dbReference type="Proteomes" id="UP000217334">
    <property type="component" value="Chromosome"/>
</dbReference>
<organism evidence="1 2">
    <name type="scientific">Capnocytophaga sputigena</name>
    <dbReference type="NCBI Taxonomy" id="1019"/>
    <lineage>
        <taxon>Bacteria</taxon>
        <taxon>Pseudomonadati</taxon>
        <taxon>Bacteroidota</taxon>
        <taxon>Flavobacteriia</taxon>
        <taxon>Flavobacteriales</taxon>
        <taxon>Flavobacteriaceae</taxon>
        <taxon>Capnocytophaga</taxon>
    </lineage>
</organism>
<evidence type="ECO:0000313" key="1">
    <source>
        <dbReference type="EMBL" id="ATA80592.1"/>
    </source>
</evidence>
<protein>
    <submittedName>
        <fullName evidence="1">Uncharacterized protein</fullName>
    </submittedName>
</protein>
<sequence length="122" mass="14190">MTEHELLKARWEEIVQRLSDTFTEGETLNVDGIIYLIGVQELGQIGRSYAKDEKVDLMHIAICKLLEPFGYYKYEFTDPDGWPHYTLVQELPALKPGEQTILMKKAIVQYFLDRGFFLTTND</sequence>
<dbReference type="AlphaFoldDB" id="A0A250F622"/>
<reference evidence="2" key="1">
    <citation type="submission" date="2017-06" db="EMBL/GenBank/DDBJ databases">
        <title>Capnocytophaga spp. assemblies.</title>
        <authorList>
            <person name="Gulvik C.A."/>
        </authorList>
    </citation>
    <scope>NUCLEOTIDE SEQUENCE [LARGE SCALE GENOMIC DNA]</scope>
    <source>
        <strain evidence="2">H4486</strain>
    </source>
</reference>
<dbReference type="RefSeq" id="WP_095899317.1">
    <property type="nucleotide sequence ID" value="NZ_CAUOZK010000151.1"/>
</dbReference>
<accession>A0A250F622</accession>
<name>A0A250F622_CAPSP</name>
<dbReference type="GeneID" id="78163465"/>
<gene>
    <name evidence="1" type="ORF">CGC59_13345</name>
</gene>
<dbReference type="EMBL" id="CP022383">
    <property type="protein sequence ID" value="ATA80592.1"/>
    <property type="molecule type" value="Genomic_DNA"/>
</dbReference>